<dbReference type="CDD" id="cd16917">
    <property type="entry name" value="HATPase_UhpB-NarQ-NarX-like"/>
    <property type="match status" value="1"/>
</dbReference>
<evidence type="ECO:0000256" key="1">
    <source>
        <dbReference type="ARBA" id="ARBA00000085"/>
    </source>
</evidence>
<dbReference type="Pfam" id="PF02518">
    <property type="entry name" value="HATPase_c"/>
    <property type="match status" value="1"/>
</dbReference>
<evidence type="ECO:0000256" key="7">
    <source>
        <dbReference type="ARBA" id="ARBA00022840"/>
    </source>
</evidence>
<keyword evidence="4" id="KW-0808">Transferase</keyword>
<evidence type="ECO:0000259" key="9">
    <source>
        <dbReference type="Pfam" id="PF02518"/>
    </source>
</evidence>
<keyword evidence="7" id="KW-0067">ATP-binding</keyword>
<dbReference type="InterPro" id="IPR050482">
    <property type="entry name" value="Sensor_HK_TwoCompSys"/>
</dbReference>
<evidence type="ECO:0000256" key="5">
    <source>
        <dbReference type="ARBA" id="ARBA00022741"/>
    </source>
</evidence>
<evidence type="ECO:0000256" key="6">
    <source>
        <dbReference type="ARBA" id="ARBA00022777"/>
    </source>
</evidence>
<dbReference type="EMBL" id="JBHUKR010000020">
    <property type="protein sequence ID" value="MFD2420763.1"/>
    <property type="molecule type" value="Genomic_DNA"/>
</dbReference>
<evidence type="ECO:0000256" key="4">
    <source>
        <dbReference type="ARBA" id="ARBA00022679"/>
    </source>
</evidence>
<dbReference type="SUPFAM" id="SSF55874">
    <property type="entry name" value="ATPase domain of HSP90 chaperone/DNA topoisomerase II/histidine kinase"/>
    <property type="match status" value="1"/>
</dbReference>
<keyword evidence="5" id="KW-0547">Nucleotide-binding</keyword>
<gene>
    <name evidence="11" type="ORF">ACFSXZ_30985</name>
</gene>
<feature type="domain" description="Histidine kinase/HSP90-like ATPase" evidence="9">
    <location>
        <begin position="240"/>
        <end position="318"/>
    </location>
</feature>
<evidence type="ECO:0000259" key="10">
    <source>
        <dbReference type="Pfam" id="PF07730"/>
    </source>
</evidence>
<comment type="caution">
    <text evidence="11">The sequence shown here is derived from an EMBL/GenBank/DDBJ whole genome shotgun (WGS) entry which is preliminary data.</text>
</comment>
<keyword evidence="8" id="KW-0902">Two-component regulatory system</keyword>
<evidence type="ECO:0000256" key="3">
    <source>
        <dbReference type="ARBA" id="ARBA00022553"/>
    </source>
</evidence>
<dbReference type="InterPro" id="IPR011712">
    <property type="entry name" value="Sig_transdc_His_kin_sub3_dim/P"/>
</dbReference>
<dbReference type="Gene3D" id="3.30.565.10">
    <property type="entry name" value="Histidine kinase-like ATPase, C-terminal domain"/>
    <property type="match status" value="1"/>
</dbReference>
<organism evidence="11 12">
    <name type="scientific">Amycolatopsis pigmentata</name>
    <dbReference type="NCBI Taxonomy" id="450801"/>
    <lineage>
        <taxon>Bacteria</taxon>
        <taxon>Bacillati</taxon>
        <taxon>Actinomycetota</taxon>
        <taxon>Actinomycetes</taxon>
        <taxon>Pseudonocardiales</taxon>
        <taxon>Pseudonocardiaceae</taxon>
        <taxon>Amycolatopsis</taxon>
    </lineage>
</organism>
<protein>
    <recommendedName>
        <fullName evidence="2">histidine kinase</fullName>
        <ecNumber evidence="2">2.7.13.3</ecNumber>
    </recommendedName>
</protein>
<dbReference type="InterPro" id="IPR036890">
    <property type="entry name" value="HATPase_C_sf"/>
</dbReference>
<evidence type="ECO:0000313" key="12">
    <source>
        <dbReference type="Proteomes" id="UP001597417"/>
    </source>
</evidence>
<name>A0ABW5G174_9PSEU</name>
<dbReference type="GO" id="GO:0016301">
    <property type="term" value="F:kinase activity"/>
    <property type="evidence" value="ECO:0007669"/>
    <property type="project" value="UniProtKB-KW"/>
</dbReference>
<accession>A0ABW5G174</accession>
<proteinExistence type="predicted"/>
<reference evidence="12" key="1">
    <citation type="journal article" date="2019" name="Int. J. Syst. Evol. Microbiol.">
        <title>The Global Catalogue of Microorganisms (GCM) 10K type strain sequencing project: providing services to taxonomists for standard genome sequencing and annotation.</title>
        <authorList>
            <consortium name="The Broad Institute Genomics Platform"/>
            <consortium name="The Broad Institute Genome Sequencing Center for Infectious Disease"/>
            <person name="Wu L."/>
            <person name="Ma J."/>
        </authorList>
    </citation>
    <scope>NUCLEOTIDE SEQUENCE [LARGE SCALE GENOMIC DNA]</scope>
    <source>
        <strain evidence="12">CGMCC 4.7645</strain>
    </source>
</reference>
<dbReference type="Pfam" id="PF07730">
    <property type="entry name" value="HisKA_3"/>
    <property type="match status" value="1"/>
</dbReference>
<dbReference type="PANTHER" id="PTHR24421:SF10">
    <property type="entry name" value="NITRATE_NITRITE SENSOR PROTEIN NARQ"/>
    <property type="match status" value="1"/>
</dbReference>
<keyword evidence="3" id="KW-0597">Phosphoprotein</keyword>
<dbReference type="InterPro" id="IPR003594">
    <property type="entry name" value="HATPase_dom"/>
</dbReference>
<keyword evidence="12" id="KW-1185">Reference proteome</keyword>
<dbReference type="RefSeq" id="WP_378268983.1">
    <property type="nucleotide sequence ID" value="NZ_JBHUKR010000020.1"/>
</dbReference>
<keyword evidence="6 11" id="KW-0418">Kinase</keyword>
<evidence type="ECO:0000256" key="8">
    <source>
        <dbReference type="ARBA" id="ARBA00023012"/>
    </source>
</evidence>
<dbReference type="PANTHER" id="PTHR24421">
    <property type="entry name" value="NITRATE/NITRITE SENSOR PROTEIN NARX-RELATED"/>
    <property type="match status" value="1"/>
</dbReference>
<comment type="catalytic activity">
    <reaction evidence="1">
        <text>ATP + protein L-histidine = ADP + protein N-phospho-L-histidine.</text>
        <dbReference type="EC" id="2.7.13.3"/>
    </reaction>
</comment>
<evidence type="ECO:0000256" key="2">
    <source>
        <dbReference type="ARBA" id="ARBA00012438"/>
    </source>
</evidence>
<dbReference type="Proteomes" id="UP001597417">
    <property type="component" value="Unassembled WGS sequence"/>
</dbReference>
<feature type="domain" description="Signal transduction histidine kinase subgroup 3 dimerisation and phosphoacceptor" evidence="10">
    <location>
        <begin position="132"/>
        <end position="182"/>
    </location>
</feature>
<evidence type="ECO:0000313" key="11">
    <source>
        <dbReference type="EMBL" id="MFD2420763.1"/>
    </source>
</evidence>
<dbReference type="Gene3D" id="1.20.5.1930">
    <property type="match status" value="1"/>
</dbReference>
<sequence>MNARERRTVEAITAHLAHARQVPGPGELARVVGTASGASGCALTVAGVRHQWGDGAGPWLEHPVRYDGEDQGVLAVSPDSAGPLTAVAAVLGAPVAIARLEAETGRLRDTGDAAARALAEDRWRAAVEMEAERRGLERDLHDGAQHHLVALRMAISVAEHAGGETDGPESPLPALLTRLDNAERVLVDTASGVLPVALAAEGLAGALDAELAGDGDVLLDIDGLRRRYPPPVESAVYFSCLEAVNNAHKHAPGADVTVIARDSHGGLEFAVADTGPGFTAPVRNSGLHNLSTRVAAVGGRIEISSVPGRGTAVRGFVPH</sequence>
<dbReference type="EC" id="2.7.13.3" evidence="2"/>